<accession>A0A7J9EFP6</accession>
<protein>
    <recommendedName>
        <fullName evidence="3">Gag-pol polyprotein</fullName>
    </recommendedName>
</protein>
<proteinExistence type="predicted"/>
<organism evidence="1 2">
    <name type="scientific">Gossypium trilobum</name>
    <dbReference type="NCBI Taxonomy" id="34281"/>
    <lineage>
        <taxon>Eukaryota</taxon>
        <taxon>Viridiplantae</taxon>
        <taxon>Streptophyta</taxon>
        <taxon>Embryophyta</taxon>
        <taxon>Tracheophyta</taxon>
        <taxon>Spermatophyta</taxon>
        <taxon>Magnoliopsida</taxon>
        <taxon>eudicotyledons</taxon>
        <taxon>Gunneridae</taxon>
        <taxon>Pentapetalae</taxon>
        <taxon>rosids</taxon>
        <taxon>malvids</taxon>
        <taxon>Malvales</taxon>
        <taxon>Malvaceae</taxon>
        <taxon>Malvoideae</taxon>
        <taxon>Gossypium</taxon>
    </lineage>
</organism>
<evidence type="ECO:0000313" key="2">
    <source>
        <dbReference type="Proteomes" id="UP000593568"/>
    </source>
</evidence>
<comment type="caution">
    <text evidence="1">The sequence shown here is derived from an EMBL/GenBank/DDBJ whole genome shotgun (WGS) entry which is preliminary data.</text>
</comment>
<dbReference type="EMBL" id="JABEZW010000008">
    <property type="protein sequence ID" value="MBA0771843.1"/>
    <property type="molecule type" value="Genomic_DNA"/>
</dbReference>
<dbReference type="AlphaFoldDB" id="A0A7J9EFP6"/>
<keyword evidence="2" id="KW-1185">Reference proteome</keyword>
<reference evidence="1 2" key="1">
    <citation type="journal article" date="2019" name="Genome Biol. Evol.">
        <title>Insights into the evolution of the New World diploid cottons (Gossypium, subgenus Houzingenia) based on genome sequencing.</title>
        <authorList>
            <person name="Grover C.E."/>
            <person name="Arick M.A. 2nd"/>
            <person name="Thrash A."/>
            <person name="Conover J.L."/>
            <person name="Sanders W.S."/>
            <person name="Peterson D.G."/>
            <person name="Frelichowski J.E."/>
            <person name="Scheffler J.A."/>
            <person name="Scheffler B.E."/>
            <person name="Wendel J.F."/>
        </authorList>
    </citation>
    <scope>NUCLEOTIDE SEQUENCE [LARGE SCALE GENOMIC DNA]</scope>
    <source>
        <strain evidence="1">8</strain>
        <tissue evidence="1">Leaf</tissue>
    </source>
</reference>
<evidence type="ECO:0000313" key="1">
    <source>
        <dbReference type="EMBL" id="MBA0771843.1"/>
    </source>
</evidence>
<sequence>MSSLSTLVLTRFAIAFWASERRLRLEERCQEYAKIVAAWAIMHIVDIWRSLRIDLLSLFEALQQETKTIGEFYAKFCDLAYQAFAIGSEYSNSKLVRKVIRSSPERFNIKVTTIKEAKDIDFMRIDKLIGSLQTFEINLEEAKKGKPKSEKNITFYMVEKVPTKQSIIIKKMQEQLAILTQGFNKMEKK</sequence>
<dbReference type="Proteomes" id="UP000593568">
    <property type="component" value="Unassembled WGS sequence"/>
</dbReference>
<gene>
    <name evidence="1" type="ORF">Gotri_007312</name>
</gene>
<name>A0A7J9EFP6_9ROSI</name>
<evidence type="ECO:0008006" key="3">
    <source>
        <dbReference type="Google" id="ProtNLM"/>
    </source>
</evidence>